<evidence type="ECO:0000256" key="1">
    <source>
        <dbReference type="SAM" id="MobiDB-lite"/>
    </source>
</evidence>
<comment type="caution">
    <text evidence="3">The sequence shown here is derived from an EMBL/GenBank/DDBJ whole genome shotgun (WGS) entry which is preliminary data.</text>
</comment>
<dbReference type="Proteomes" id="UP000231926">
    <property type="component" value="Unassembled WGS sequence"/>
</dbReference>
<proteinExistence type="predicted"/>
<keyword evidence="2" id="KW-0472">Membrane</keyword>
<organism evidence="3 4">
    <name type="scientific">Leptospira saintgironsiae</name>
    <dbReference type="NCBI Taxonomy" id="2023183"/>
    <lineage>
        <taxon>Bacteria</taxon>
        <taxon>Pseudomonadati</taxon>
        <taxon>Spirochaetota</taxon>
        <taxon>Spirochaetia</taxon>
        <taxon>Leptospirales</taxon>
        <taxon>Leptospiraceae</taxon>
        <taxon>Leptospira</taxon>
    </lineage>
</organism>
<keyword evidence="2" id="KW-1133">Transmembrane helix</keyword>
<protein>
    <submittedName>
        <fullName evidence="3">Uncharacterized protein</fullName>
    </submittedName>
</protein>
<dbReference type="EMBL" id="NPDR01000002">
    <property type="protein sequence ID" value="PJZ49790.1"/>
    <property type="molecule type" value="Genomic_DNA"/>
</dbReference>
<feature type="region of interest" description="Disordered" evidence="1">
    <location>
        <begin position="144"/>
        <end position="163"/>
    </location>
</feature>
<feature type="compositionally biased region" description="Polar residues" evidence="1">
    <location>
        <begin position="151"/>
        <end position="163"/>
    </location>
</feature>
<accession>A0A2M9YE12</accession>
<keyword evidence="2" id="KW-0812">Transmembrane</keyword>
<evidence type="ECO:0000256" key="2">
    <source>
        <dbReference type="SAM" id="Phobius"/>
    </source>
</evidence>
<name>A0A2M9YE12_9LEPT</name>
<reference evidence="3 4" key="1">
    <citation type="submission" date="2017-07" db="EMBL/GenBank/DDBJ databases">
        <title>Leptospira spp. isolated from tropical soils.</title>
        <authorList>
            <person name="Thibeaux R."/>
            <person name="Iraola G."/>
            <person name="Ferres I."/>
            <person name="Bierque E."/>
            <person name="Girault D."/>
            <person name="Soupe-Gilbert M.-E."/>
            <person name="Picardeau M."/>
            <person name="Goarant C."/>
        </authorList>
    </citation>
    <scope>NUCLEOTIDE SEQUENCE [LARGE SCALE GENOMIC DNA]</scope>
    <source>
        <strain evidence="3 4">FH4-C-A2</strain>
    </source>
</reference>
<evidence type="ECO:0000313" key="3">
    <source>
        <dbReference type="EMBL" id="PJZ49790.1"/>
    </source>
</evidence>
<dbReference type="AlphaFoldDB" id="A0A2M9YE12"/>
<evidence type="ECO:0000313" key="4">
    <source>
        <dbReference type="Proteomes" id="UP000231926"/>
    </source>
</evidence>
<sequence length="227" mass="26156">MQFFRSYWPWISGAAILIICILFIFWPERKSNSPSLGEEASEIANRKYGSGGTLEFPDAPHPFEEDPDLEGPAKRLWPAAFREKKSEEEREKIREEWIDFAARYPKNIYIPSEFRPGLTSEDEKKAREQLDKVTSAESKFALSRNEGRYAQTGSVPTRPSDLNVTPEEQKAYFSYKISELESRIQLVQYAIQQGRMDSSQIPQANSDIASWQKELLQLRQASESVPR</sequence>
<keyword evidence="4" id="KW-1185">Reference proteome</keyword>
<feature type="region of interest" description="Disordered" evidence="1">
    <location>
        <begin position="48"/>
        <end position="70"/>
    </location>
</feature>
<gene>
    <name evidence="3" type="ORF">CH362_05545</name>
</gene>
<dbReference type="OrthoDB" id="344756at2"/>
<dbReference type="RefSeq" id="WP_100709390.1">
    <property type="nucleotide sequence ID" value="NZ_NPDR01000002.1"/>
</dbReference>
<feature type="transmembrane region" description="Helical" evidence="2">
    <location>
        <begin position="7"/>
        <end position="26"/>
    </location>
</feature>